<name>A0A0F5YHF4_9CYAN</name>
<dbReference type="RefSeq" id="WP_046278274.1">
    <property type="nucleotide sequence ID" value="NZ_LATL02000101.1"/>
</dbReference>
<dbReference type="Proteomes" id="UP000033607">
    <property type="component" value="Unassembled WGS sequence"/>
</dbReference>
<organism evidence="1 2">
    <name type="scientific">Limnoraphis robusta CS-951</name>
    <dbReference type="NCBI Taxonomy" id="1637645"/>
    <lineage>
        <taxon>Bacteria</taxon>
        <taxon>Bacillati</taxon>
        <taxon>Cyanobacteriota</taxon>
        <taxon>Cyanophyceae</taxon>
        <taxon>Oscillatoriophycideae</taxon>
        <taxon>Oscillatoriales</taxon>
        <taxon>Sirenicapillariaceae</taxon>
        <taxon>Limnoraphis</taxon>
    </lineage>
</organism>
<dbReference type="OrthoDB" id="518124at2"/>
<protein>
    <submittedName>
        <fullName evidence="1">Uncharacterized protein</fullName>
    </submittedName>
</protein>
<proteinExistence type="predicted"/>
<evidence type="ECO:0000313" key="2">
    <source>
        <dbReference type="Proteomes" id="UP000033607"/>
    </source>
</evidence>
<accession>A0A0F5YHF4</accession>
<comment type="caution">
    <text evidence="1">The sequence shown here is derived from an EMBL/GenBank/DDBJ whole genome shotgun (WGS) entry which is preliminary data.</text>
</comment>
<reference evidence="1 2" key="1">
    <citation type="submission" date="2015-06" db="EMBL/GenBank/DDBJ databases">
        <title>Draft genome assembly of filamentous brackish cyanobacterium Limnoraphis robusta strain CS-951.</title>
        <authorList>
            <person name="Willis A."/>
            <person name="Parks M."/>
            <person name="Burford M.A."/>
        </authorList>
    </citation>
    <scope>NUCLEOTIDE SEQUENCE [LARGE SCALE GENOMIC DNA]</scope>
    <source>
        <strain evidence="1 2">CS-951</strain>
    </source>
</reference>
<sequence length="201" mass="23003">MPYSQFSLEQIKLNFGIEIREKFGIFAQTSSVYYSPLLTQVLENYVPLALEIDTEKSRSEYIVAPILFEFKSQLKNKISLFSGKEFTVDAEKGLSGFCDFLISYSPDQLMIEVPIILIVEAQNDNILSGLGQCMAQMLAAQLFNQRHQQNIKTIYGCVTTGTNWKFLQLTDQRIEIDLNEYFLSNIGQVLGILHYFVEQVE</sequence>
<dbReference type="EMBL" id="LATL02000101">
    <property type="protein sequence ID" value="KKD38344.1"/>
    <property type="molecule type" value="Genomic_DNA"/>
</dbReference>
<dbReference type="AlphaFoldDB" id="A0A0F5YHF4"/>
<gene>
    <name evidence="1" type="ORF">WN50_09390</name>
</gene>
<evidence type="ECO:0000313" key="1">
    <source>
        <dbReference type="EMBL" id="KKD38344.1"/>
    </source>
</evidence>
<dbReference type="PATRIC" id="fig|1637645.4.peg.2106"/>